<organism evidence="1">
    <name type="scientific">marine metagenome</name>
    <dbReference type="NCBI Taxonomy" id="408172"/>
    <lineage>
        <taxon>unclassified sequences</taxon>
        <taxon>metagenomes</taxon>
        <taxon>ecological metagenomes</taxon>
    </lineage>
</organism>
<dbReference type="EMBL" id="UINC01080305">
    <property type="protein sequence ID" value="SVC23121.1"/>
    <property type="molecule type" value="Genomic_DNA"/>
</dbReference>
<sequence>MRCRVIFVGLCVCITGLWSIDSALAQDGWTAPRTANGQPDLSGIWANNSATPLQRPEQLAGKAELSDEELAELNSKIQEFRNAEQAGDLLGDRLIQQALGDSEYQDFDVVTGNYNAFWLVERELDRRTSLIVDPPDGRIPSLTARAQELAAERRAYSSAHPSDGPEDRNLGDRCLHFAAPRIGSGYNSYMHILQTESHVAIFQEMGHQVRTIPL</sequence>
<name>A0A382KK96_9ZZZZ</name>
<protein>
    <submittedName>
        <fullName evidence="1">Uncharacterized protein</fullName>
    </submittedName>
</protein>
<reference evidence="1" key="1">
    <citation type="submission" date="2018-05" db="EMBL/GenBank/DDBJ databases">
        <authorList>
            <person name="Lanie J.A."/>
            <person name="Ng W.-L."/>
            <person name="Kazmierczak K.M."/>
            <person name="Andrzejewski T.M."/>
            <person name="Davidsen T.M."/>
            <person name="Wayne K.J."/>
            <person name="Tettelin H."/>
            <person name="Glass J.I."/>
            <person name="Rusch D."/>
            <person name="Podicherti R."/>
            <person name="Tsui H.-C.T."/>
            <person name="Winkler M.E."/>
        </authorList>
    </citation>
    <scope>NUCLEOTIDE SEQUENCE</scope>
</reference>
<feature type="non-terminal residue" evidence="1">
    <location>
        <position position="214"/>
    </location>
</feature>
<accession>A0A382KK96</accession>
<proteinExistence type="predicted"/>
<gene>
    <name evidence="1" type="ORF">METZ01_LOCUS275975</name>
</gene>
<dbReference type="AlphaFoldDB" id="A0A382KK96"/>
<evidence type="ECO:0000313" key="1">
    <source>
        <dbReference type="EMBL" id="SVC23121.1"/>
    </source>
</evidence>